<sequence>MRFSSLAIVCQIASIFVTSKAWAILNHIDEQTKRFNCDGVYVRYNEFASRQRTRLVKSTDDRNSRAWSLVVQQLLNNKPMGEEDPSVMFRDDASAHLTYYKLDDLTKLDNYGSQSLRTDYVVAIDGSNRACAVILRRQDQAWDHSWMGEPTFQFCTIY</sequence>
<protein>
    <submittedName>
        <fullName evidence="2">Uncharacterized protein</fullName>
    </submittedName>
</protein>
<feature type="chain" id="PRO_5016624391" evidence="1">
    <location>
        <begin position="22"/>
        <end position="158"/>
    </location>
</feature>
<name>A0A383UR98_BLUHO</name>
<keyword evidence="1" id="KW-0732">Signal</keyword>
<evidence type="ECO:0000313" key="3">
    <source>
        <dbReference type="Proteomes" id="UP000275772"/>
    </source>
</evidence>
<dbReference type="Proteomes" id="UP000275772">
    <property type="component" value="Unassembled WGS sequence"/>
</dbReference>
<dbReference type="AlphaFoldDB" id="A0A383UR98"/>
<reference evidence="2 3" key="1">
    <citation type="submission" date="2017-11" db="EMBL/GenBank/DDBJ databases">
        <authorList>
            <person name="Kracher B."/>
        </authorList>
    </citation>
    <scope>NUCLEOTIDE SEQUENCE [LARGE SCALE GENOMIC DNA]</scope>
    <source>
        <strain evidence="2 3">RACE1</strain>
    </source>
</reference>
<dbReference type="EMBL" id="UNSH01000046">
    <property type="protein sequence ID" value="SZF02841.1"/>
    <property type="molecule type" value="Genomic_DNA"/>
</dbReference>
<evidence type="ECO:0000313" key="2">
    <source>
        <dbReference type="EMBL" id="SZF02841.1"/>
    </source>
</evidence>
<dbReference type="VEuPathDB" id="FungiDB:BLGHR1_13627"/>
<evidence type="ECO:0000256" key="1">
    <source>
        <dbReference type="SAM" id="SignalP"/>
    </source>
</evidence>
<feature type="signal peptide" evidence="1">
    <location>
        <begin position="1"/>
        <end position="21"/>
    </location>
</feature>
<proteinExistence type="predicted"/>
<gene>
    <name evidence="2" type="ORF">BLGHR1_13627</name>
</gene>
<accession>A0A383UR98</accession>
<organism evidence="2 3">
    <name type="scientific">Blumeria hordei</name>
    <name type="common">Barley powdery mildew</name>
    <name type="synonym">Blumeria graminis f. sp. hordei</name>
    <dbReference type="NCBI Taxonomy" id="2867405"/>
    <lineage>
        <taxon>Eukaryota</taxon>
        <taxon>Fungi</taxon>
        <taxon>Dikarya</taxon>
        <taxon>Ascomycota</taxon>
        <taxon>Pezizomycotina</taxon>
        <taxon>Leotiomycetes</taxon>
        <taxon>Erysiphales</taxon>
        <taxon>Erysiphaceae</taxon>
        <taxon>Blumeria</taxon>
    </lineage>
</organism>